<evidence type="ECO:0000256" key="19">
    <source>
        <dbReference type="SAM" id="Phobius"/>
    </source>
</evidence>
<dbReference type="InterPro" id="IPR036962">
    <property type="entry name" value="Glyco_hydro_3_N_sf"/>
</dbReference>
<evidence type="ECO:0000256" key="6">
    <source>
        <dbReference type="ARBA" id="ARBA00022525"/>
    </source>
</evidence>
<evidence type="ECO:0000256" key="3">
    <source>
        <dbReference type="ARBA" id="ARBA00004987"/>
    </source>
</evidence>
<reference evidence="21 22" key="1">
    <citation type="submission" date="2015-11" db="EMBL/GenBank/DDBJ databases">
        <title>Aspergillus lentulus strain IFM 54703T.</title>
        <authorList>
            <person name="Kusuya Y."/>
            <person name="Sakai K."/>
            <person name="Kamei K."/>
            <person name="Takahashi H."/>
            <person name="Yaguchi T."/>
        </authorList>
    </citation>
    <scope>NUCLEOTIDE SEQUENCE [LARGE SCALE GENOMIC DNA]</scope>
    <source>
        <strain evidence="21 22">IFM 54703</strain>
    </source>
</reference>
<dbReference type="SMART" id="SM01217">
    <property type="entry name" value="Fn3_like"/>
    <property type="match status" value="1"/>
</dbReference>
<dbReference type="Gene3D" id="3.40.50.1700">
    <property type="entry name" value="Glycoside hydrolase family 3 C-terminal domain"/>
    <property type="match status" value="1"/>
</dbReference>
<dbReference type="GO" id="GO:0005576">
    <property type="term" value="C:extracellular region"/>
    <property type="evidence" value="ECO:0007669"/>
    <property type="project" value="UniProtKB-SubCell"/>
</dbReference>
<protein>
    <recommendedName>
        <fullName evidence="15">Probable beta-glucosidase M</fullName>
        <ecNumber evidence="5">3.2.1.21</ecNumber>
    </recommendedName>
    <alternativeName>
        <fullName evidence="16">Beta-D-glucoside glucohydrolase M</fullName>
    </alternativeName>
    <alternativeName>
        <fullName evidence="17">Cellobiase M</fullName>
    </alternativeName>
    <alternativeName>
        <fullName evidence="18">Gentiobiase M</fullName>
    </alternativeName>
</protein>
<dbReference type="Proteomes" id="UP000051487">
    <property type="component" value="Unassembled WGS sequence"/>
</dbReference>
<comment type="similarity">
    <text evidence="4">Belongs to the glycosyl hydrolase 3 family.</text>
</comment>
<dbReference type="Pfam" id="PF00933">
    <property type="entry name" value="Glyco_hydro_3"/>
    <property type="match status" value="1"/>
</dbReference>
<feature type="transmembrane region" description="Helical" evidence="19">
    <location>
        <begin position="141"/>
        <end position="163"/>
    </location>
</feature>
<dbReference type="Pfam" id="PF01915">
    <property type="entry name" value="Glyco_hydro_3_C"/>
    <property type="match status" value="1"/>
</dbReference>
<evidence type="ECO:0000256" key="10">
    <source>
        <dbReference type="ARBA" id="ARBA00023180"/>
    </source>
</evidence>
<evidence type="ECO:0000256" key="4">
    <source>
        <dbReference type="ARBA" id="ARBA00005336"/>
    </source>
</evidence>
<feature type="transmembrane region" description="Helical" evidence="19">
    <location>
        <begin position="183"/>
        <end position="205"/>
    </location>
</feature>
<dbReference type="InterPro" id="IPR039261">
    <property type="entry name" value="FNR_nucleotide-bd"/>
</dbReference>
<dbReference type="EMBL" id="BCLY01000016">
    <property type="protein sequence ID" value="GAQ10228.1"/>
    <property type="molecule type" value="Genomic_DNA"/>
</dbReference>
<evidence type="ECO:0000256" key="7">
    <source>
        <dbReference type="ARBA" id="ARBA00022729"/>
    </source>
</evidence>
<gene>
    <name evidence="21" type="ORF">ALT_7549</name>
</gene>
<evidence type="ECO:0000256" key="2">
    <source>
        <dbReference type="ARBA" id="ARBA00004613"/>
    </source>
</evidence>
<keyword evidence="10" id="KW-0325">Glycoprotein</keyword>
<dbReference type="SUPFAM" id="SSF51445">
    <property type="entry name" value="(Trans)glycosidases"/>
    <property type="match status" value="1"/>
</dbReference>
<evidence type="ECO:0000256" key="9">
    <source>
        <dbReference type="ARBA" id="ARBA00023001"/>
    </source>
</evidence>
<dbReference type="InterPro" id="IPR036881">
    <property type="entry name" value="Glyco_hydro_3_C_sf"/>
</dbReference>
<feature type="domain" description="Fibronectin type III-like" evidence="20">
    <location>
        <begin position="1154"/>
        <end position="1220"/>
    </location>
</feature>
<feature type="transmembrane region" description="Helical" evidence="19">
    <location>
        <begin position="54"/>
        <end position="75"/>
    </location>
</feature>
<evidence type="ECO:0000256" key="8">
    <source>
        <dbReference type="ARBA" id="ARBA00022801"/>
    </source>
</evidence>
<dbReference type="GO" id="GO:0030245">
    <property type="term" value="P:cellulose catabolic process"/>
    <property type="evidence" value="ECO:0007669"/>
    <property type="project" value="UniProtKB-KW"/>
</dbReference>
<comment type="catalytic activity">
    <reaction evidence="1">
        <text>Hydrolysis of terminal, non-reducing beta-D-glucosyl residues with release of beta-D-glucose.</text>
        <dbReference type="EC" id="3.2.1.21"/>
    </reaction>
</comment>
<comment type="function">
    <text evidence="14">Beta-glucosidases are one of a number of cellulolytic enzymes involved in the degradation of cellulosic biomass. Catalyzes the last step releasing glucose from the inhibitory cellobiose.</text>
</comment>
<dbReference type="SUPFAM" id="SSF52343">
    <property type="entry name" value="Ferredoxin reductase-like, C-terminal NADP-linked domain"/>
    <property type="match status" value="1"/>
</dbReference>
<keyword evidence="19" id="KW-0812">Transmembrane</keyword>
<dbReference type="PRINTS" id="PR00133">
    <property type="entry name" value="GLHYDRLASE3"/>
</dbReference>
<evidence type="ECO:0000313" key="21">
    <source>
        <dbReference type="EMBL" id="GAQ10228.1"/>
    </source>
</evidence>
<accession>A0AAN4PNV0</accession>
<dbReference type="InterPro" id="IPR001764">
    <property type="entry name" value="Glyco_hydro_3_N"/>
</dbReference>
<proteinExistence type="inferred from homology"/>
<keyword evidence="13" id="KW-0624">Polysaccharide degradation</keyword>
<dbReference type="Pfam" id="PF14310">
    <property type="entry name" value="Fn3-like"/>
    <property type="match status" value="1"/>
</dbReference>
<keyword evidence="11" id="KW-0119">Carbohydrate metabolism</keyword>
<keyword evidence="12" id="KW-0326">Glycosidase</keyword>
<evidence type="ECO:0000256" key="5">
    <source>
        <dbReference type="ARBA" id="ARBA00012744"/>
    </source>
</evidence>
<dbReference type="Pfam" id="PF04982">
    <property type="entry name" value="TM_HPP"/>
    <property type="match status" value="1"/>
</dbReference>
<evidence type="ECO:0000256" key="1">
    <source>
        <dbReference type="ARBA" id="ARBA00000448"/>
    </source>
</evidence>
<dbReference type="FunFam" id="2.60.40.10:FF:000757">
    <property type="entry name" value="Beta-glucosidase G"/>
    <property type="match status" value="1"/>
</dbReference>
<keyword evidence="9" id="KW-0136">Cellulose degradation</keyword>
<dbReference type="InterPro" id="IPR050288">
    <property type="entry name" value="Cellulose_deg_GH3"/>
</dbReference>
<dbReference type="InterPro" id="IPR058581">
    <property type="entry name" value="TM_HPP"/>
</dbReference>
<dbReference type="InterPro" id="IPR017853">
    <property type="entry name" value="GH"/>
</dbReference>
<feature type="transmembrane region" description="Helical" evidence="19">
    <location>
        <begin position="115"/>
        <end position="134"/>
    </location>
</feature>
<evidence type="ECO:0000256" key="11">
    <source>
        <dbReference type="ARBA" id="ARBA00023277"/>
    </source>
</evidence>
<dbReference type="FunFam" id="3.20.20.300:FF:000002">
    <property type="entry name" value="Probable beta-glucosidase"/>
    <property type="match status" value="1"/>
</dbReference>
<evidence type="ECO:0000256" key="13">
    <source>
        <dbReference type="ARBA" id="ARBA00023326"/>
    </source>
</evidence>
<dbReference type="PANTHER" id="PTHR42715:SF5">
    <property type="entry name" value="BETA-GLUCOSIDASE M-RELATED"/>
    <property type="match status" value="1"/>
</dbReference>
<dbReference type="Gene3D" id="3.20.20.300">
    <property type="entry name" value="Glycoside hydrolase, family 3, N-terminal domain"/>
    <property type="match status" value="1"/>
</dbReference>
<dbReference type="PANTHER" id="PTHR42715">
    <property type="entry name" value="BETA-GLUCOSIDASE"/>
    <property type="match status" value="1"/>
</dbReference>
<evidence type="ECO:0000313" key="22">
    <source>
        <dbReference type="Proteomes" id="UP000051487"/>
    </source>
</evidence>
<dbReference type="SUPFAM" id="SSF52279">
    <property type="entry name" value="Beta-D-glucan exohydrolase, C-terminal domain"/>
    <property type="match status" value="1"/>
</dbReference>
<evidence type="ECO:0000259" key="20">
    <source>
        <dbReference type="SMART" id="SM01217"/>
    </source>
</evidence>
<evidence type="ECO:0000256" key="12">
    <source>
        <dbReference type="ARBA" id="ARBA00023295"/>
    </source>
</evidence>
<keyword evidence="19" id="KW-0472">Membrane</keyword>
<comment type="pathway">
    <text evidence="3">Glycan metabolism; cellulose degradation.</text>
</comment>
<dbReference type="Gene3D" id="3.40.50.80">
    <property type="entry name" value="Nucleotide-binding domain of ferredoxin-NADP reductase (FNR) module"/>
    <property type="match status" value="1"/>
</dbReference>
<evidence type="ECO:0000256" key="16">
    <source>
        <dbReference type="ARBA" id="ARBA00041282"/>
    </source>
</evidence>
<dbReference type="InterPro" id="IPR026891">
    <property type="entry name" value="Fn3-like"/>
</dbReference>
<dbReference type="InterPro" id="IPR002772">
    <property type="entry name" value="Glyco_hydro_3_C"/>
</dbReference>
<dbReference type="AlphaFoldDB" id="A0AAN4PNV0"/>
<dbReference type="InterPro" id="IPR013783">
    <property type="entry name" value="Ig-like_fold"/>
</dbReference>
<evidence type="ECO:0000256" key="17">
    <source>
        <dbReference type="ARBA" id="ARBA00041589"/>
    </source>
</evidence>
<dbReference type="GO" id="GO:0008422">
    <property type="term" value="F:beta-glucosidase activity"/>
    <property type="evidence" value="ECO:0007669"/>
    <property type="project" value="UniProtKB-EC"/>
</dbReference>
<keyword evidence="19" id="KW-1133">Transmembrane helix</keyword>
<dbReference type="Gene3D" id="2.60.40.10">
    <property type="entry name" value="Immunoglobulins"/>
    <property type="match status" value="1"/>
</dbReference>
<comment type="caution">
    <text evidence="21">The sequence shown here is derived from an EMBL/GenBank/DDBJ whole genome shotgun (WGS) entry which is preliminary data.</text>
</comment>
<keyword evidence="6" id="KW-0964">Secreted</keyword>
<evidence type="ECO:0000256" key="18">
    <source>
        <dbReference type="ARBA" id="ARBA00041805"/>
    </source>
</evidence>
<keyword evidence="8" id="KW-0378">Hydrolase</keyword>
<dbReference type="EC" id="3.2.1.21" evidence="5"/>
<organism evidence="21 22">
    <name type="scientific">Aspergillus lentulus</name>
    <dbReference type="NCBI Taxonomy" id="293939"/>
    <lineage>
        <taxon>Eukaryota</taxon>
        <taxon>Fungi</taxon>
        <taxon>Dikarya</taxon>
        <taxon>Ascomycota</taxon>
        <taxon>Pezizomycotina</taxon>
        <taxon>Eurotiomycetes</taxon>
        <taxon>Eurotiomycetidae</taxon>
        <taxon>Eurotiales</taxon>
        <taxon>Aspergillaceae</taxon>
        <taxon>Aspergillus</taxon>
        <taxon>Aspergillus subgen. Fumigati</taxon>
    </lineage>
</organism>
<keyword evidence="7" id="KW-0732">Signal</keyword>
<sequence>MIHRMKLPRAQEIDFDLDRYINRYLPQSQLHRLPWPISRFLGYRRVPQPEVGNLLVCAWAFVGAFSGLILVMGVFKSSETIQAHHPPLVVASLGATAILDYQTIQSPLAQPRSSILGHVLGAVVGVGVTKLFMLRSDFEDLRWVAGAVCTALASVVMGLTNTVHPPGGATALLAAVDPTVDAMGWFFVPLVLIGSLLMLGCALVVNNIQRQFPMFWWTPRDVGRKRGPPDIEKTSDVPQDSRERRISRAVGLLRENSIVITPDQVVIPDGFTLGLEEKGILEVLRDRLRDPDHLKQVEIIKAIADVPHPVILLSAGASVTLLVSILNTITNSALIHHRIHFSHGSHSSQARAFKDHAQALERKFPRIRVTFAKPVDQRIPGLEAGGEKDLQISPRPRFHRKFSDALPKAAFLPRQHSLQPKLIAYKSRRPPSVINHVPVIFNSAGNSPSHARLENRQQGKIEMYPNLGLAGLAGLLAAASVCLSAPTEQNITSDTYFYGQSPPVYPSPEGSGTGSWAGAYAKAKKFVAQLTPEEKVNLTAGTDANNGCSGNIAAIPRLNFPGLCVSDAGNGLRGTDYVSSWPSGLHVGASWNKALAKQRAIHMASEFRKKGVNVILGPVVGPLGRVAEAGRNWEGFSNDPYLSGALVYETVDGAQSVGVATCTKHYILNEQETNRNPGTEDGVDIAAVSSNIDDKTMHELYLWPFQDAVLAGSASIMCSYNRVNNSYGCQNSKTLNGLLKTELGFQGYVMTDWGAQHAGIAGANAGLDMVMPRTETWGVNLTTAISNGTMDASRLDDMAIRIIASWYQMNQDSDFPSPGVGMPTDMYAPHQRVIGREALSKQALLHGAIEGHVLVKNTNSALPLKSPQLLSVFGYDAKGPNALKQNFNWLTYSPAIQENHTLWVAGGSGANNAAYVDAPIDAIQRQAYEDGTSVLYDLSSEDPDVDPTSDACLVFINSYATEGWDRPGLADNSSDTLVKNVAGKCGNTIVTIHNAGIRVIGEWIDHENVTAVIFAHLPGQDSGRALVELLYGRANPSGKLPYTVAKKADDYGSLLHPSRPETPYGLFPQSDFDEGVYIDYRAFDKANITPQFEFGFGLSYTTFEYSGLRISNPKKSSQHPPSAAIQQGGNPHLWDKIVSVTAEVKNTGRVAGAEVAQLYVGIPNGPVRQLRGFEKVDVSAGETAKVQFALNRRDLSTWDVEAQQWSLQRGTYRVYVGRSSRDLPLTGSFTL</sequence>
<evidence type="ECO:0000256" key="15">
    <source>
        <dbReference type="ARBA" id="ARBA00039571"/>
    </source>
</evidence>
<name>A0AAN4PNV0_ASPLE</name>
<evidence type="ECO:0000256" key="14">
    <source>
        <dbReference type="ARBA" id="ARBA00024983"/>
    </source>
</evidence>
<comment type="subcellular location">
    <subcellularLocation>
        <location evidence="2">Secreted</location>
    </subcellularLocation>
</comment>
<dbReference type="FunFam" id="3.40.50.1700:FF:000008">
    <property type="entry name" value="Beta-glucosidase"/>
    <property type="match status" value="1"/>
</dbReference>